<evidence type="ECO:0000256" key="2">
    <source>
        <dbReference type="ARBA" id="ARBA00023125"/>
    </source>
</evidence>
<dbReference type="AlphaFoldDB" id="A0AA37IY78"/>
<dbReference type="EMBL" id="BQKV01000036">
    <property type="protein sequence ID" value="GJN64518.1"/>
    <property type="molecule type" value="Genomic_DNA"/>
</dbReference>
<dbReference type="Gene3D" id="1.10.260.40">
    <property type="entry name" value="lambda repressor-like DNA-binding domains"/>
    <property type="match status" value="1"/>
</dbReference>
<dbReference type="RefSeq" id="WP_238316716.1">
    <property type="nucleotide sequence ID" value="NZ_BQKV01000036.1"/>
</dbReference>
<keyword evidence="1" id="KW-0805">Transcription regulation</keyword>
<evidence type="ECO:0000259" key="4">
    <source>
        <dbReference type="PROSITE" id="PS50932"/>
    </source>
</evidence>
<dbReference type="Proteomes" id="UP001055185">
    <property type="component" value="Unassembled WGS sequence"/>
</dbReference>
<dbReference type="PANTHER" id="PTHR30146">
    <property type="entry name" value="LACI-RELATED TRANSCRIPTIONAL REPRESSOR"/>
    <property type="match status" value="1"/>
</dbReference>
<dbReference type="Gene3D" id="3.40.50.2300">
    <property type="match status" value="2"/>
</dbReference>
<dbReference type="SMART" id="SM00354">
    <property type="entry name" value="HTH_LACI"/>
    <property type="match status" value="1"/>
</dbReference>
<sequence>MSVTAKEIARQLGLSEATVSFALRGKSGVSTQTTHRVLETARALGYDFSRLNSPSRRTGSICVAYYNKHGIFDNPFFMALQNGVESAFKETTYTLTVSYIDTAENIRDQLELLISKGCDGILLYATELTREEYQPFLDLRIPVVLLDSSLPSQQTDCVVINNEEGAYTATNYLIRKRHSQPGYLRCRTRLYNFVQRERGYYRAIQENGFSVSECIIHDLPINCSVYRELKELLRSDCPIASCYFADNDFIALDAIRAFQEFGYRVPQDIAVVGFDNLAASARSTPPLTTVNVPKEYMGKLAAERMLTILSEKEFHPIKLEVCTQLVKRGSV</sequence>
<gene>
    <name evidence="5" type="ORF">JCM17207_11430</name>
</gene>
<evidence type="ECO:0000313" key="5">
    <source>
        <dbReference type="EMBL" id="GJN64518.1"/>
    </source>
</evidence>
<dbReference type="SUPFAM" id="SSF53822">
    <property type="entry name" value="Periplasmic binding protein-like I"/>
    <property type="match status" value="1"/>
</dbReference>
<comment type="caution">
    <text evidence="5">The sequence shown here is derived from an EMBL/GenBank/DDBJ whole genome shotgun (WGS) entry which is preliminary data.</text>
</comment>
<evidence type="ECO:0000313" key="6">
    <source>
        <dbReference type="Proteomes" id="UP001055185"/>
    </source>
</evidence>
<dbReference type="Pfam" id="PF00356">
    <property type="entry name" value="LacI"/>
    <property type="match status" value="1"/>
</dbReference>
<keyword evidence="6" id="KW-1185">Reference proteome</keyword>
<dbReference type="PANTHER" id="PTHR30146:SF109">
    <property type="entry name" value="HTH-TYPE TRANSCRIPTIONAL REGULATOR GALS"/>
    <property type="match status" value="1"/>
</dbReference>
<dbReference type="SUPFAM" id="SSF47413">
    <property type="entry name" value="lambda repressor-like DNA-binding domains"/>
    <property type="match status" value="1"/>
</dbReference>
<dbReference type="InterPro" id="IPR028082">
    <property type="entry name" value="Peripla_BP_I"/>
</dbReference>
<reference evidence="5" key="1">
    <citation type="journal article" date="2022" name="Int. J. Syst. Evol. Microbiol.">
        <title>Genome-based, phenotypic and chemotaxonomic classification of Faecalibacterium strains: proposal of three novel species Faecalibacterium duncaniae sp. nov., Faecalibacterium hattorii sp. nov. and Faecalibacterium gallinarum sp. nov. .</title>
        <authorList>
            <person name="Sakamoto M."/>
            <person name="Sakurai N."/>
            <person name="Tanno H."/>
            <person name="Iino T."/>
            <person name="Ohkuma M."/>
            <person name="Endo A."/>
        </authorList>
    </citation>
    <scope>NUCLEOTIDE SEQUENCE</scope>
    <source>
        <strain evidence="5">JCM 17207</strain>
    </source>
</reference>
<dbReference type="InterPro" id="IPR000843">
    <property type="entry name" value="HTH_LacI"/>
</dbReference>
<feature type="domain" description="HTH lacI-type" evidence="4">
    <location>
        <begin position="3"/>
        <end position="57"/>
    </location>
</feature>
<accession>A0AA37IY78</accession>
<keyword evidence="3" id="KW-0804">Transcription</keyword>
<dbReference type="GO" id="GO:0003700">
    <property type="term" value="F:DNA-binding transcription factor activity"/>
    <property type="evidence" value="ECO:0007669"/>
    <property type="project" value="TreeGrafter"/>
</dbReference>
<dbReference type="PROSITE" id="PS50932">
    <property type="entry name" value="HTH_LACI_2"/>
    <property type="match status" value="1"/>
</dbReference>
<keyword evidence="2" id="KW-0238">DNA-binding</keyword>
<name>A0AA37IY78_9FIRM</name>
<organism evidence="5 6">
    <name type="scientific">Faecalibacterium gallinarum</name>
    <dbReference type="NCBI Taxonomy" id="2903556"/>
    <lineage>
        <taxon>Bacteria</taxon>
        <taxon>Bacillati</taxon>
        <taxon>Bacillota</taxon>
        <taxon>Clostridia</taxon>
        <taxon>Eubacteriales</taxon>
        <taxon>Oscillospiraceae</taxon>
        <taxon>Faecalibacterium</taxon>
    </lineage>
</organism>
<protein>
    <submittedName>
        <fullName evidence="5">LacI family transcriptional regulator</fullName>
    </submittedName>
</protein>
<dbReference type="GO" id="GO:0000976">
    <property type="term" value="F:transcription cis-regulatory region binding"/>
    <property type="evidence" value="ECO:0007669"/>
    <property type="project" value="TreeGrafter"/>
</dbReference>
<dbReference type="InterPro" id="IPR046335">
    <property type="entry name" value="LacI/GalR-like_sensor"/>
</dbReference>
<evidence type="ECO:0000256" key="1">
    <source>
        <dbReference type="ARBA" id="ARBA00023015"/>
    </source>
</evidence>
<evidence type="ECO:0000256" key="3">
    <source>
        <dbReference type="ARBA" id="ARBA00023163"/>
    </source>
</evidence>
<dbReference type="Pfam" id="PF13377">
    <property type="entry name" value="Peripla_BP_3"/>
    <property type="match status" value="1"/>
</dbReference>
<proteinExistence type="predicted"/>
<dbReference type="InterPro" id="IPR010982">
    <property type="entry name" value="Lambda_DNA-bd_dom_sf"/>
</dbReference>
<dbReference type="CDD" id="cd01392">
    <property type="entry name" value="HTH_LacI"/>
    <property type="match status" value="1"/>
</dbReference>